<evidence type="ECO:0000259" key="3">
    <source>
        <dbReference type="PROSITE" id="PS51186"/>
    </source>
</evidence>
<keyword evidence="2" id="KW-0012">Acyltransferase</keyword>
<keyword evidence="5" id="KW-1185">Reference proteome</keyword>
<accession>A0A0J9X4B9</accession>
<dbReference type="AlphaFoldDB" id="A0A0J9X4B9"/>
<dbReference type="PANTHER" id="PTHR45910">
    <property type="entry name" value="N-ALPHA-ACETYLTRANSFERASE 20"/>
    <property type="match status" value="1"/>
</dbReference>
<organism evidence="4 5">
    <name type="scientific">Geotrichum candidum</name>
    <name type="common">Oospora lactis</name>
    <name type="synonym">Dipodascus geotrichum</name>
    <dbReference type="NCBI Taxonomy" id="1173061"/>
    <lineage>
        <taxon>Eukaryota</taxon>
        <taxon>Fungi</taxon>
        <taxon>Dikarya</taxon>
        <taxon>Ascomycota</taxon>
        <taxon>Saccharomycotina</taxon>
        <taxon>Dipodascomycetes</taxon>
        <taxon>Dipodascales</taxon>
        <taxon>Dipodascaceae</taxon>
        <taxon>Geotrichum</taxon>
    </lineage>
</organism>
<dbReference type="GO" id="GO:0031416">
    <property type="term" value="C:NatB complex"/>
    <property type="evidence" value="ECO:0007669"/>
    <property type="project" value="TreeGrafter"/>
</dbReference>
<reference evidence="4" key="1">
    <citation type="submission" date="2014-03" db="EMBL/GenBank/DDBJ databases">
        <authorList>
            <person name="Casaregola S."/>
        </authorList>
    </citation>
    <scope>NUCLEOTIDE SEQUENCE [LARGE SCALE GENOMIC DNA]</scope>
    <source>
        <strain evidence="4">CLIB 918</strain>
    </source>
</reference>
<feature type="domain" description="N-acetyltransferase" evidence="3">
    <location>
        <begin position="2"/>
        <end position="157"/>
    </location>
</feature>
<dbReference type="InterPro" id="IPR016181">
    <property type="entry name" value="Acyl_CoA_acyltransferase"/>
</dbReference>
<dbReference type="PROSITE" id="PS51186">
    <property type="entry name" value="GNAT"/>
    <property type="match status" value="1"/>
</dbReference>
<proteinExistence type="predicted"/>
<protein>
    <submittedName>
        <fullName evidence="4">Similar to Saccharomyces cerevisiae YPR131C NAT3 Catalytic subunit of the NatB N-terminal acetyltransferase</fullName>
    </submittedName>
</protein>
<dbReference type="InterPro" id="IPR051646">
    <property type="entry name" value="NatB_acetyltransferase_subunit"/>
</dbReference>
<sequence>MTSITPFRATDLLSLSAVNLDVLTENYFIGFYLGYLSEWPSMFFKSENQDGVCTGYMMGKAEGRNKNWHSHITAVTVSYDYRRIGLAKTLVEQLVTSSEDPAYDCYFMDLFVRSTNALAINMYRGFGFDIFQRVVGYYDERNGSPPEDAFDMRLPLKRDVKRESLEGASDK</sequence>
<dbReference type="GO" id="GO:0004596">
    <property type="term" value="F:protein-N-terminal amino-acid acetyltransferase activity"/>
    <property type="evidence" value="ECO:0007669"/>
    <property type="project" value="TreeGrafter"/>
</dbReference>
<dbReference type="Pfam" id="PF00583">
    <property type="entry name" value="Acetyltransf_1"/>
    <property type="match status" value="1"/>
</dbReference>
<evidence type="ECO:0000256" key="1">
    <source>
        <dbReference type="ARBA" id="ARBA00022679"/>
    </source>
</evidence>
<evidence type="ECO:0000313" key="4">
    <source>
        <dbReference type="EMBL" id="CDO51975.1"/>
    </source>
</evidence>
<dbReference type="InterPro" id="IPR000182">
    <property type="entry name" value="GNAT_dom"/>
</dbReference>
<dbReference type="PANTHER" id="PTHR45910:SF1">
    <property type="entry name" value="N-ALPHA-ACETYLTRANSFERASE 20"/>
    <property type="match status" value="1"/>
</dbReference>
<dbReference type="EMBL" id="CCBN010000002">
    <property type="protein sequence ID" value="CDO51975.1"/>
    <property type="molecule type" value="Genomic_DNA"/>
</dbReference>
<gene>
    <name evidence="4" type="ORF">BN980_GECA02s03904g</name>
</gene>
<keyword evidence="1" id="KW-0808">Transferase</keyword>
<name>A0A0J9X4B9_GEOCN</name>
<evidence type="ECO:0000313" key="5">
    <source>
        <dbReference type="Proteomes" id="UP000242525"/>
    </source>
</evidence>
<dbReference type="STRING" id="1173061.A0A0J9X4B9"/>
<evidence type="ECO:0000256" key="2">
    <source>
        <dbReference type="ARBA" id="ARBA00023315"/>
    </source>
</evidence>
<dbReference type="Proteomes" id="UP000242525">
    <property type="component" value="Unassembled WGS sequence"/>
</dbReference>
<dbReference type="OrthoDB" id="10264728at2759"/>
<comment type="caution">
    <text evidence="4">The sequence shown here is derived from an EMBL/GenBank/DDBJ whole genome shotgun (WGS) entry which is preliminary data.</text>
</comment>
<dbReference type="SUPFAM" id="SSF55729">
    <property type="entry name" value="Acyl-CoA N-acyltransferases (Nat)"/>
    <property type="match status" value="1"/>
</dbReference>
<dbReference type="Gene3D" id="3.40.630.30">
    <property type="match status" value="1"/>
</dbReference>